<dbReference type="GO" id="GO:0005737">
    <property type="term" value="C:cytoplasm"/>
    <property type="evidence" value="ECO:0007669"/>
    <property type="project" value="UniProtKB-SubCell"/>
</dbReference>
<evidence type="ECO:0000256" key="10">
    <source>
        <dbReference type="HAMAP-Rule" id="MF_00019"/>
    </source>
</evidence>
<keyword evidence="7 10" id="KW-1208">Phospholipid metabolism</keyword>
<keyword evidence="4 10" id="KW-0808">Transferase</keyword>
<feature type="region of interest" description="Disordered" evidence="11">
    <location>
        <begin position="351"/>
        <end position="372"/>
    </location>
</feature>
<dbReference type="GO" id="GO:0043811">
    <property type="term" value="F:phosphate:acyl-[acyl carrier protein] acyltransferase activity"/>
    <property type="evidence" value="ECO:0007669"/>
    <property type="project" value="UniProtKB-UniRule"/>
</dbReference>
<evidence type="ECO:0000256" key="4">
    <source>
        <dbReference type="ARBA" id="ARBA00022679"/>
    </source>
</evidence>
<dbReference type="HAMAP" id="MF_00019">
    <property type="entry name" value="PlsX"/>
    <property type="match status" value="1"/>
</dbReference>
<dbReference type="GO" id="GO:0006633">
    <property type="term" value="P:fatty acid biosynthetic process"/>
    <property type="evidence" value="ECO:0007669"/>
    <property type="project" value="UniProtKB-UniRule"/>
</dbReference>
<sequence>MRPVVLGPKWADMTDTIRISVDAMGGDNGPRIALHGAQLSLRERRNTSYIFHGREEVLKPLLEEFPDLKAVSTIRHSETVIAMDDKPSQALRKGRGNSSMWAALQSVKDGEADVAISGGNTGALMAMATFCLRPIEGVSRPGIAAIWPTLRSDIIVLDVGATIGADARQLVDFSILGAALARALFDQQQPSVGLLNVGTEEVKGLDEVREAARYLSEASGAGFRYHGFVEGDDLGKGTVDVVVTEGFTGNIALKTAEGTARQVGTYLRNALKANFMSRVGALFASSALNALRRKMDPRSVNGGVFLGLNGIVIKSHGGTDEVGYKSAVGLAYEMARSRLIDKIDEGLKRFPIKPADSTAEDGKASKPEANPA</sequence>
<dbReference type="PANTHER" id="PTHR30100">
    <property type="entry name" value="FATTY ACID/PHOSPHOLIPID SYNTHESIS PROTEIN PLSX"/>
    <property type="match status" value="1"/>
</dbReference>
<comment type="caution">
    <text evidence="12">The sequence shown here is derived from an EMBL/GenBank/DDBJ whole genome shotgun (WGS) entry which is preliminary data.</text>
</comment>
<evidence type="ECO:0000256" key="2">
    <source>
        <dbReference type="ARBA" id="ARBA00022490"/>
    </source>
</evidence>
<comment type="subunit">
    <text evidence="9 10">Homodimer. Probably interacts with PlsY.</text>
</comment>
<evidence type="ECO:0000256" key="11">
    <source>
        <dbReference type="SAM" id="MobiDB-lite"/>
    </source>
</evidence>
<dbReference type="NCBIfam" id="TIGR00182">
    <property type="entry name" value="plsX"/>
    <property type="match status" value="1"/>
</dbReference>
<dbReference type="Gene3D" id="3.40.718.10">
    <property type="entry name" value="Isopropylmalate Dehydrogenase"/>
    <property type="match status" value="1"/>
</dbReference>
<evidence type="ECO:0000256" key="3">
    <source>
        <dbReference type="ARBA" id="ARBA00022516"/>
    </source>
</evidence>
<protein>
    <recommendedName>
        <fullName evidence="8 10">Phosphate acyltransferase</fullName>
        <ecNumber evidence="8 10">2.3.1.274</ecNumber>
    </recommendedName>
    <alternativeName>
        <fullName evidence="10">Acyl-ACP phosphotransacylase</fullName>
    </alternativeName>
    <alternativeName>
        <fullName evidence="10">Acyl-[acyl-carrier-protein]--phosphate acyltransferase</fullName>
    </alternativeName>
    <alternativeName>
        <fullName evidence="10">Phosphate-acyl-ACP acyltransferase</fullName>
    </alternativeName>
</protein>
<comment type="function">
    <text evidence="10">Catalyzes the reversible formation of acyl-phosphate (acyl-PO(4)) from acyl-[acyl-carrier-protein] (acyl-ACP). This enzyme utilizes acyl-ACP as fatty acyl donor, but not acyl-CoA.</text>
</comment>
<evidence type="ECO:0000256" key="6">
    <source>
        <dbReference type="ARBA" id="ARBA00023209"/>
    </source>
</evidence>
<evidence type="ECO:0000256" key="7">
    <source>
        <dbReference type="ARBA" id="ARBA00023264"/>
    </source>
</evidence>
<dbReference type="InterPro" id="IPR003664">
    <property type="entry name" value="FA_synthesis"/>
</dbReference>
<reference evidence="12" key="1">
    <citation type="journal article" date="2014" name="Int. J. Syst. Evol. Microbiol.">
        <title>Complete genome sequence of Corynebacterium casei LMG S-19264T (=DSM 44701T), isolated from a smear-ripened cheese.</title>
        <authorList>
            <consortium name="US DOE Joint Genome Institute (JGI-PGF)"/>
            <person name="Walter F."/>
            <person name="Albersmeier A."/>
            <person name="Kalinowski J."/>
            <person name="Ruckert C."/>
        </authorList>
    </citation>
    <scope>NUCLEOTIDE SEQUENCE</scope>
    <source>
        <strain evidence="12">KCTC 32437</strain>
    </source>
</reference>
<organism evidence="12 13">
    <name type="scientific">Devosia pacifica</name>
    <dbReference type="NCBI Taxonomy" id="1335967"/>
    <lineage>
        <taxon>Bacteria</taxon>
        <taxon>Pseudomonadati</taxon>
        <taxon>Pseudomonadota</taxon>
        <taxon>Alphaproteobacteria</taxon>
        <taxon>Hyphomicrobiales</taxon>
        <taxon>Devosiaceae</taxon>
        <taxon>Devosia</taxon>
    </lineage>
</organism>
<dbReference type="PANTHER" id="PTHR30100:SF1">
    <property type="entry name" value="PHOSPHATE ACYLTRANSFERASE"/>
    <property type="match status" value="1"/>
</dbReference>
<evidence type="ECO:0000256" key="1">
    <source>
        <dbReference type="ARBA" id="ARBA00001232"/>
    </source>
</evidence>
<evidence type="ECO:0000256" key="9">
    <source>
        <dbReference type="ARBA" id="ARBA00046608"/>
    </source>
</evidence>
<dbReference type="Proteomes" id="UP000646579">
    <property type="component" value="Unassembled WGS sequence"/>
</dbReference>
<keyword evidence="2 10" id="KW-0963">Cytoplasm</keyword>
<proteinExistence type="inferred from homology"/>
<evidence type="ECO:0000313" key="13">
    <source>
        <dbReference type="Proteomes" id="UP000646579"/>
    </source>
</evidence>
<evidence type="ECO:0000313" key="12">
    <source>
        <dbReference type="EMBL" id="GHA36506.1"/>
    </source>
</evidence>
<evidence type="ECO:0000256" key="5">
    <source>
        <dbReference type="ARBA" id="ARBA00023098"/>
    </source>
</evidence>
<comment type="catalytic activity">
    <reaction evidence="1 10">
        <text>a fatty acyl-[ACP] + phosphate = an acyl phosphate + holo-[ACP]</text>
        <dbReference type="Rhea" id="RHEA:42292"/>
        <dbReference type="Rhea" id="RHEA-COMP:9685"/>
        <dbReference type="Rhea" id="RHEA-COMP:14125"/>
        <dbReference type="ChEBI" id="CHEBI:43474"/>
        <dbReference type="ChEBI" id="CHEBI:59918"/>
        <dbReference type="ChEBI" id="CHEBI:64479"/>
        <dbReference type="ChEBI" id="CHEBI:138651"/>
        <dbReference type="EC" id="2.3.1.274"/>
    </reaction>
</comment>
<comment type="pathway">
    <text evidence="10">Lipid metabolism; phospholipid metabolism.</text>
</comment>
<dbReference type="GO" id="GO:0008654">
    <property type="term" value="P:phospholipid biosynthetic process"/>
    <property type="evidence" value="ECO:0007669"/>
    <property type="project" value="UniProtKB-KW"/>
</dbReference>
<dbReference type="EMBL" id="BMZE01000004">
    <property type="protein sequence ID" value="GHA36506.1"/>
    <property type="molecule type" value="Genomic_DNA"/>
</dbReference>
<gene>
    <name evidence="10 12" type="primary">plsX</name>
    <name evidence="12" type="ORF">GCM10007989_35790</name>
</gene>
<accession>A0A918VWS0</accession>
<comment type="subcellular location">
    <subcellularLocation>
        <location evidence="10">Cytoplasm</location>
    </subcellularLocation>
    <text evidence="10">Associated with the membrane possibly through PlsY.</text>
</comment>
<dbReference type="EC" id="2.3.1.274" evidence="8 10"/>
<keyword evidence="6 10" id="KW-0594">Phospholipid biosynthesis</keyword>
<dbReference type="AlphaFoldDB" id="A0A918VWS0"/>
<evidence type="ECO:0000256" key="8">
    <source>
        <dbReference type="ARBA" id="ARBA00024069"/>
    </source>
</evidence>
<keyword evidence="13" id="KW-1185">Reference proteome</keyword>
<dbReference type="InterPro" id="IPR012281">
    <property type="entry name" value="Phospholipid_synth_PlsX-like"/>
</dbReference>
<dbReference type="SUPFAM" id="SSF53659">
    <property type="entry name" value="Isocitrate/Isopropylmalate dehydrogenase-like"/>
    <property type="match status" value="1"/>
</dbReference>
<dbReference type="Pfam" id="PF02504">
    <property type="entry name" value="FA_synthesis"/>
    <property type="match status" value="1"/>
</dbReference>
<dbReference type="PIRSF" id="PIRSF002465">
    <property type="entry name" value="Phsphlp_syn_PlsX"/>
    <property type="match status" value="1"/>
</dbReference>
<comment type="similarity">
    <text evidence="10">Belongs to the PlsX family.</text>
</comment>
<keyword evidence="3 10" id="KW-0444">Lipid biosynthesis</keyword>
<name>A0A918VWS0_9HYPH</name>
<reference evidence="12" key="2">
    <citation type="submission" date="2020-09" db="EMBL/GenBank/DDBJ databases">
        <authorList>
            <person name="Sun Q."/>
            <person name="Kim S."/>
        </authorList>
    </citation>
    <scope>NUCLEOTIDE SEQUENCE</scope>
    <source>
        <strain evidence="12">KCTC 32437</strain>
    </source>
</reference>
<keyword evidence="5 10" id="KW-0443">Lipid metabolism</keyword>
<keyword evidence="12" id="KW-0012">Acyltransferase</keyword>